<evidence type="ECO:0000256" key="15">
    <source>
        <dbReference type="RuleBase" id="RU361169"/>
    </source>
</evidence>
<dbReference type="PANTHER" id="PTHR31736:SF12">
    <property type="entry name" value="EXO-POLYGALACTURONASE, PUTATIVE-RELATED"/>
    <property type="match status" value="1"/>
</dbReference>
<evidence type="ECO:0000256" key="13">
    <source>
        <dbReference type="ARBA" id="ARBA00038933"/>
    </source>
</evidence>
<evidence type="ECO:0000256" key="8">
    <source>
        <dbReference type="ARBA" id="ARBA00023277"/>
    </source>
</evidence>
<dbReference type="Pfam" id="PF00295">
    <property type="entry name" value="Glyco_hydro_28"/>
    <property type="match status" value="2"/>
</dbReference>
<keyword evidence="10" id="KW-0961">Cell wall biogenesis/degradation</keyword>
<evidence type="ECO:0000256" key="5">
    <source>
        <dbReference type="ARBA" id="ARBA00022801"/>
    </source>
</evidence>
<comment type="catalytic activity">
    <reaction evidence="14">
        <text>[(1-&gt;4)-alpha-D-galacturonosyl](n) + H2O = alpha-D-galacturonate + [(1-&gt;4)-alpha-D-galacturonosyl](n-1)</text>
        <dbReference type="Rhea" id="RHEA:14117"/>
        <dbReference type="Rhea" id="RHEA-COMP:14570"/>
        <dbReference type="Rhea" id="RHEA-COMP:14572"/>
        <dbReference type="ChEBI" id="CHEBI:15377"/>
        <dbReference type="ChEBI" id="CHEBI:58658"/>
        <dbReference type="ChEBI" id="CHEBI:140523"/>
        <dbReference type="EC" id="3.2.1.67"/>
    </reaction>
</comment>
<evidence type="ECO:0000256" key="14">
    <source>
        <dbReference type="ARBA" id="ARBA00048766"/>
    </source>
</evidence>
<keyword evidence="5 15" id="KW-0378">Hydrolase</keyword>
<evidence type="ECO:0000256" key="6">
    <source>
        <dbReference type="ARBA" id="ARBA00023157"/>
    </source>
</evidence>
<keyword evidence="18" id="KW-1185">Reference proteome</keyword>
<evidence type="ECO:0000313" key="17">
    <source>
        <dbReference type="EMBL" id="OQD89435.1"/>
    </source>
</evidence>
<keyword evidence="9 15" id="KW-0326">Glycosidase</keyword>
<dbReference type="GO" id="GO:0004650">
    <property type="term" value="F:polygalacturonase activity"/>
    <property type="evidence" value="ECO:0007669"/>
    <property type="project" value="InterPro"/>
</dbReference>
<keyword evidence="8" id="KW-0119">Carbohydrate metabolism</keyword>
<keyword evidence="6" id="KW-1015">Disulfide bond</keyword>
<dbReference type="Gene3D" id="2.160.20.10">
    <property type="entry name" value="Single-stranded right-handed beta-helix, Pectin lyase-like"/>
    <property type="match status" value="1"/>
</dbReference>
<dbReference type="InterPro" id="IPR000743">
    <property type="entry name" value="Glyco_hydro_28"/>
</dbReference>
<sequence>MKYFTLAPLALVAALSTTAAASGLPVVAKHHAPPAPAHPTRVSTYYPDFATLGVPVPQITLPLAAPSGYVLGGNVTAQPTPSQASKVAVCTVIPHGWGRDDSQQILAAVEACGTDGEITLPAPYVYTIGSRLYMNLVRAKLNIFGTLSFTADLGYWIDNSHRVEFQNQSTAWIVEGEDYVISGGGWAQGGVNGNGQAWYGRAAGQSNQYGRPIPLSIYNSTNATVQDLSFINPQFWTFWVQDSYDVSLTGIYINGTNTDPYGNGSNWETNIDGLDSMRVNGLLLEDWVFHGGDDCFAPKGNSTNMTLRNMTCVGGGIAFGSIGQYPESPDYISNVSATDISVRQAISPVYGGSTVGGGAYFKSWVGVEEGVPPQGGGGGTGRVWNVTFHNLNVHNATHAVYMNKCYYKVADQANYCDTSTLEFEDLTFTNVTGLVSSQYGISFNCSAAAPCKDLAVFDLDVTVNNGTMSGVYCDNVDSLAGINCTA</sequence>
<comment type="subcellular location">
    <subcellularLocation>
        <location evidence="1">Secreted</location>
    </subcellularLocation>
</comment>
<evidence type="ECO:0000256" key="4">
    <source>
        <dbReference type="ARBA" id="ARBA00022729"/>
    </source>
</evidence>
<comment type="similarity">
    <text evidence="2 15">Belongs to the glycosyl hydrolase 28 family.</text>
</comment>
<keyword evidence="3" id="KW-0964">Secreted</keyword>
<evidence type="ECO:0000256" key="3">
    <source>
        <dbReference type="ARBA" id="ARBA00022525"/>
    </source>
</evidence>
<comment type="function">
    <text evidence="12">Specific in hydrolyzing the terminal glycosidic bond of polygalacturonic acid and oligogalacturonates.</text>
</comment>
<evidence type="ECO:0000256" key="1">
    <source>
        <dbReference type="ARBA" id="ARBA00004613"/>
    </source>
</evidence>
<dbReference type="InterPro" id="IPR011050">
    <property type="entry name" value="Pectin_lyase_fold/virulence"/>
</dbReference>
<evidence type="ECO:0000256" key="16">
    <source>
        <dbReference type="SAM" id="SignalP"/>
    </source>
</evidence>
<keyword evidence="4 16" id="KW-0732">Signal</keyword>
<dbReference type="GO" id="GO:0005576">
    <property type="term" value="C:extracellular region"/>
    <property type="evidence" value="ECO:0007669"/>
    <property type="project" value="UniProtKB-SubCell"/>
</dbReference>
<dbReference type="GO" id="GO:0071555">
    <property type="term" value="P:cell wall organization"/>
    <property type="evidence" value="ECO:0007669"/>
    <property type="project" value="UniProtKB-KW"/>
</dbReference>
<keyword evidence="11" id="KW-0624">Polysaccharide degradation</keyword>
<reference evidence="18" key="1">
    <citation type="journal article" date="2017" name="Nat. Microbiol.">
        <title>Global analysis of biosynthetic gene clusters reveals vast potential of secondary metabolite production in Penicillium species.</title>
        <authorList>
            <person name="Nielsen J.C."/>
            <person name="Grijseels S."/>
            <person name="Prigent S."/>
            <person name="Ji B."/>
            <person name="Dainat J."/>
            <person name="Nielsen K.F."/>
            <person name="Frisvad J.C."/>
            <person name="Workman M."/>
            <person name="Nielsen J."/>
        </authorList>
    </citation>
    <scope>NUCLEOTIDE SEQUENCE [LARGE SCALE GENOMIC DNA]</scope>
    <source>
        <strain evidence="18">IBT 31811</strain>
    </source>
</reference>
<proteinExistence type="inferred from homology"/>
<evidence type="ECO:0000313" key="18">
    <source>
        <dbReference type="Proteomes" id="UP000191672"/>
    </source>
</evidence>
<accession>A0A1V6QJQ8</accession>
<evidence type="ECO:0000256" key="7">
    <source>
        <dbReference type="ARBA" id="ARBA00023180"/>
    </source>
</evidence>
<dbReference type="EMBL" id="MDYN01000002">
    <property type="protein sequence ID" value="OQD89435.1"/>
    <property type="molecule type" value="Genomic_DNA"/>
</dbReference>
<dbReference type="InterPro" id="IPR012334">
    <property type="entry name" value="Pectin_lyas_fold"/>
</dbReference>
<evidence type="ECO:0000256" key="12">
    <source>
        <dbReference type="ARBA" id="ARBA00037312"/>
    </source>
</evidence>
<dbReference type="SUPFAM" id="SSF51126">
    <property type="entry name" value="Pectin lyase-like"/>
    <property type="match status" value="1"/>
</dbReference>
<dbReference type="Proteomes" id="UP000191672">
    <property type="component" value="Unassembled WGS sequence"/>
</dbReference>
<dbReference type="EC" id="3.2.1.67" evidence="13"/>
<gene>
    <name evidence="17" type="ORF">PENANT_c002G02924</name>
</gene>
<feature type="signal peptide" evidence="16">
    <location>
        <begin position="1"/>
        <end position="23"/>
    </location>
</feature>
<keyword evidence="7" id="KW-0325">Glycoprotein</keyword>
<comment type="caution">
    <text evidence="17">The sequence shown here is derived from an EMBL/GenBank/DDBJ whole genome shotgun (WGS) entry which is preliminary data.</text>
</comment>
<evidence type="ECO:0000256" key="10">
    <source>
        <dbReference type="ARBA" id="ARBA00023316"/>
    </source>
</evidence>
<name>A0A1V6QJQ8_9EURO</name>
<dbReference type="GO" id="GO:0047911">
    <property type="term" value="F:galacturan 1,4-alpha-galacturonidase activity"/>
    <property type="evidence" value="ECO:0007669"/>
    <property type="project" value="UniProtKB-EC"/>
</dbReference>
<feature type="chain" id="PRO_5012618904" description="galacturonan 1,4-alpha-galacturonidase" evidence="16">
    <location>
        <begin position="24"/>
        <end position="486"/>
    </location>
</feature>
<dbReference type="STRING" id="416450.A0A1V6QJQ8"/>
<dbReference type="GO" id="GO:0000272">
    <property type="term" value="P:polysaccharide catabolic process"/>
    <property type="evidence" value="ECO:0007669"/>
    <property type="project" value="UniProtKB-KW"/>
</dbReference>
<evidence type="ECO:0000256" key="9">
    <source>
        <dbReference type="ARBA" id="ARBA00023295"/>
    </source>
</evidence>
<evidence type="ECO:0000256" key="2">
    <source>
        <dbReference type="ARBA" id="ARBA00008834"/>
    </source>
</evidence>
<dbReference type="AlphaFoldDB" id="A0A1V6QJQ8"/>
<protein>
    <recommendedName>
        <fullName evidence="13">galacturonan 1,4-alpha-galacturonidase</fullName>
        <ecNumber evidence="13">3.2.1.67</ecNumber>
    </recommendedName>
</protein>
<dbReference type="PANTHER" id="PTHR31736">
    <property type="match status" value="1"/>
</dbReference>
<organism evidence="17 18">
    <name type="scientific">Penicillium antarcticum</name>
    <dbReference type="NCBI Taxonomy" id="416450"/>
    <lineage>
        <taxon>Eukaryota</taxon>
        <taxon>Fungi</taxon>
        <taxon>Dikarya</taxon>
        <taxon>Ascomycota</taxon>
        <taxon>Pezizomycotina</taxon>
        <taxon>Eurotiomycetes</taxon>
        <taxon>Eurotiomycetidae</taxon>
        <taxon>Eurotiales</taxon>
        <taxon>Aspergillaceae</taxon>
        <taxon>Penicillium</taxon>
    </lineage>
</organism>
<evidence type="ECO:0000256" key="11">
    <source>
        <dbReference type="ARBA" id="ARBA00023326"/>
    </source>
</evidence>